<proteinExistence type="predicted"/>
<reference evidence="1 2" key="1">
    <citation type="journal article" date="2024" name="IMA Fungus">
        <title>IMA Genome - F19 : A genome assembly and annotation guide to empower mycologists, including annotated draft genome sequences of Ceratocystis pirilliformis, Diaporthe australafricana, Fusarium ophioides, Paecilomyces lecythidis, and Sporothrix stenoceras.</title>
        <authorList>
            <person name="Aylward J."/>
            <person name="Wilson A.M."/>
            <person name="Visagie C.M."/>
            <person name="Spraker J."/>
            <person name="Barnes I."/>
            <person name="Buitendag C."/>
            <person name="Ceriani C."/>
            <person name="Del Mar Angel L."/>
            <person name="du Plessis D."/>
            <person name="Fuchs T."/>
            <person name="Gasser K."/>
            <person name="Kramer D."/>
            <person name="Li W."/>
            <person name="Munsamy K."/>
            <person name="Piso A."/>
            <person name="Price J.L."/>
            <person name="Sonnekus B."/>
            <person name="Thomas C."/>
            <person name="van der Nest A."/>
            <person name="van Dijk A."/>
            <person name="van Heerden A."/>
            <person name="van Vuuren N."/>
            <person name="Yilmaz N."/>
            <person name="Duong T.A."/>
            <person name="van der Merwe N.A."/>
            <person name="Wingfield M.J."/>
            <person name="Wingfield B.D."/>
        </authorList>
    </citation>
    <scope>NUCLEOTIDE SEQUENCE [LARGE SCALE GENOMIC DNA]</scope>
    <source>
        <strain evidence="1 2">CMW 18300</strain>
    </source>
</reference>
<evidence type="ECO:0000313" key="1">
    <source>
        <dbReference type="EMBL" id="KAL1858739.1"/>
    </source>
</evidence>
<sequence>MSPIPDPTGVEKLEQGERHLKDITKSYIDEIHFPPGLGEPKEKQPRLCDLIKRMIDDTFFATHNQFTMFVEQTCTWTATRGDGKRAFQLVVNFSEFGPFFNPSNADNPRAVVGTQDTSRSTRPPHYGYDITLDGKRIAGPGHVDFVENINLRNCRLGPNTGNLTDSTFTKQESYGTGTLEYESVIRKY</sequence>
<comment type="caution">
    <text evidence="1">The sequence shown here is derived from an EMBL/GenBank/DDBJ whole genome shotgun (WGS) entry which is preliminary data.</text>
</comment>
<accession>A0ABR3WCC6</accession>
<evidence type="ECO:0000313" key="2">
    <source>
        <dbReference type="Proteomes" id="UP001583177"/>
    </source>
</evidence>
<name>A0ABR3WCC6_9PEZI</name>
<gene>
    <name evidence="1" type="ORF">Daus18300_009873</name>
</gene>
<protein>
    <submittedName>
        <fullName evidence="1">Uncharacterized protein</fullName>
    </submittedName>
</protein>
<dbReference type="EMBL" id="JAWRVE010000104">
    <property type="protein sequence ID" value="KAL1858739.1"/>
    <property type="molecule type" value="Genomic_DNA"/>
</dbReference>
<keyword evidence="2" id="KW-1185">Reference proteome</keyword>
<organism evidence="1 2">
    <name type="scientific">Diaporthe australafricana</name>
    <dbReference type="NCBI Taxonomy" id="127596"/>
    <lineage>
        <taxon>Eukaryota</taxon>
        <taxon>Fungi</taxon>
        <taxon>Dikarya</taxon>
        <taxon>Ascomycota</taxon>
        <taxon>Pezizomycotina</taxon>
        <taxon>Sordariomycetes</taxon>
        <taxon>Sordariomycetidae</taxon>
        <taxon>Diaporthales</taxon>
        <taxon>Diaporthaceae</taxon>
        <taxon>Diaporthe</taxon>
    </lineage>
</organism>
<dbReference type="Proteomes" id="UP001583177">
    <property type="component" value="Unassembled WGS sequence"/>
</dbReference>